<evidence type="ECO:0000256" key="2">
    <source>
        <dbReference type="SAM" id="Phobius"/>
    </source>
</evidence>
<name>A0AAV4M5B0_CAEEX</name>
<evidence type="ECO:0000259" key="3">
    <source>
        <dbReference type="Pfam" id="PF08434"/>
    </source>
</evidence>
<feature type="domain" description="Calcium-activated chloride channel N-terminal" evidence="3">
    <location>
        <begin position="13"/>
        <end position="153"/>
    </location>
</feature>
<dbReference type="InterPro" id="IPR013642">
    <property type="entry name" value="CLCA_N"/>
</dbReference>
<comment type="caution">
    <text evidence="4">The sequence shown here is derived from an EMBL/GenBank/DDBJ whole genome shotgun (WGS) entry which is preliminary data.</text>
</comment>
<sequence>MLGCLELSDELMSDGKLLAREWLKYRYGVFDENGFEDDSMYPDYYRIPGSPDIRVTECTSPEVQYYFKNPATGENCSMDIPAEYGICRVHPDPESTDNVTSSLMYFHEELPNMEHVCGKNHSHKDNHPSKQNTLCSGSSIWKVLKSSSDIPDTEDPDVEYEPVQYVLVQDSNPRYVVFWEDSDQLSSKKESISFAVRRFFYDLPSQSKCGLYEFSNEVTTVRPYSELGPEREDLYLGGFSYPSANGICVSCAVLKAVEDLQESTEKPNREGTITLIVNSDLEEGIDLTSLEEKLKGSHFCITILHFIEGDAIESNYKSLLDYFDCHSYIQLNKNNDRLSSFISLYNNMTTNMANSANDFEIKTIKTSNISYANPVVITKDGAANYYTLWLNGLLRLSTLGCKMGETVVTLQPVVQTSTISSYTFKITDGEVSEVSCRLLSKLAEPVLTQVQMTTEKGHYFDVDIWTHSTSTKETEQMPVIIYAKVNFGRYPVKEANVSATVMTPDKKEFAVQFFDNGRGDPDITQYDGIYSGYFTDFTGNGSYEINVKIHSNQGQTMIGKKGEDICCGSQVKSDNFEVPPFELEEKSSFIAVGMKPDEGYKPSRIMDLKVRDFDPPNSIRLEWTAPGVEKADRYIFKLFQSRENAIKNFGTSGLELNASHIVPSEHGVKQSFSINPKDLEDDVTCYVSMRAVSEKNQMSEISNAVEFFIPLDTSRSTETPTSPTPTGITGDIKEGAAKRRTIIIIVGVLVGVIVICICVYLGIYFCVQKPRRKKEVQERIRTKKMENGANRGSCNPPGQIGLNSMPADVILKHHNEVVTAKSLHKDPPIFTEENIDSYKSSPELPDNSNRNNNVAAEYSQIHRVPSKNRPDSSPQDPSKSPKRMTVV</sequence>
<keyword evidence="2" id="KW-1133">Transmembrane helix</keyword>
<keyword evidence="5" id="KW-1185">Reference proteome</keyword>
<dbReference type="Proteomes" id="UP001054945">
    <property type="component" value="Unassembled WGS sequence"/>
</dbReference>
<keyword evidence="2" id="KW-0812">Transmembrane</keyword>
<organism evidence="4 5">
    <name type="scientific">Caerostris extrusa</name>
    <name type="common">Bark spider</name>
    <name type="synonym">Caerostris bankana</name>
    <dbReference type="NCBI Taxonomy" id="172846"/>
    <lineage>
        <taxon>Eukaryota</taxon>
        <taxon>Metazoa</taxon>
        <taxon>Ecdysozoa</taxon>
        <taxon>Arthropoda</taxon>
        <taxon>Chelicerata</taxon>
        <taxon>Arachnida</taxon>
        <taxon>Araneae</taxon>
        <taxon>Araneomorphae</taxon>
        <taxon>Entelegynae</taxon>
        <taxon>Araneoidea</taxon>
        <taxon>Araneidae</taxon>
        <taxon>Caerostris</taxon>
    </lineage>
</organism>
<accession>A0AAV4M5B0</accession>
<keyword evidence="2" id="KW-0472">Membrane</keyword>
<evidence type="ECO:0000256" key="1">
    <source>
        <dbReference type="SAM" id="MobiDB-lite"/>
    </source>
</evidence>
<gene>
    <name evidence="4" type="primary">CLCA2</name>
    <name evidence="4" type="ORF">CEXT_364441</name>
</gene>
<feature type="region of interest" description="Disordered" evidence="1">
    <location>
        <begin position="781"/>
        <end position="800"/>
    </location>
</feature>
<dbReference type="Pfam" id="PF08434">
    <property type="entry name" value="CLCA"/>
    <property type="match status" value="1"/>
</dbReference>
<feature type="transmembrane region" description="Helical" evidence="2">
    <location>
        <begin position="742"/>
        <end position="767"/>
    </location>
</feature>
<dbReference type="EMBL" id="BPLR01001890">
    <property type="protein sequence ID" value="GIX67627.1"/>
    <property type="molecule type" value="Genomic_DNA"/>
</dbReference>
<dbReference type="AlphaFoldDB" id="A0AAV4M5B0"/>
<evidence type="ECO:0000313" key="4">
    <source>
        <dbReference type="EMBL" id="GIX67627.1"/>
    </source>
</evidence>
<protein>
    <submittedName>
        <fullName evidence="4">Calcium-activated chloride channel regulator 2</fullName>
    </submittedName>
</protein>
<proteinExistence type="predicted"/>
<evidence type="ECO:0000313" key="5">
    <source>
        <dbReference type="Proteomes" id="UP001054945"/>
    </source>
</evidence>
<reference evidence="4 5" key="1">
    <citation type="submission" date="2021-06" db="EMBL/GenBank/DDBJ databases">
        <title>Caerostris extrusa draft genome.</title>
        <authorList>
            <person name="Kono N."/>
            <person name="Arakawa K."/>
        </authorList>
    </citation>
    <scope>NUCLEOTIDE SEQUENCE [LARGE SCALE GENOMIC DNA]</scope>
</reference>
<feature type="region of interest" description="Disordered" evidence="1">
    <location>
        <begin position="834"/>
        <end position="887"/>
    </location>
</feature>